<dbReference type="InterPro" id="IPR014826">
    <property type="entry name" value="HCHO-activating_enzyme"/>
</dbReference>
<reference evidence="7" key="1">
    <citation type="submission" date="2016-10" db="EMBL/GenBank/DDBJ databases">
        <title>Sequence of Gallionella enrichment culture.</title>
        <authorList>
            <person name="Poehlein A."/>
            <person name="Muehling M."/>
            <person name="Daniel R."/>
        </authorList>
    </citation>
    <scope>NUCLEOTIDE SEQUENCE</scope>
</reference>
<evidence type="ECO:0000256" key="3">
    <source>
        <dbReference type="ARBA" id="ARBA00061519"/>
    </source>
</evidence>
<evidence type="ECO:0000256" key="1">
    <source>
        <dbReference type="ARBA" id="ARBA00023239"/>
    </source>
</evidence>
<gene>
    <name evidence="7" type="primary">fae_5</name>
    <name evidence="7" type="ORF">GALL_307100</name>
</gene>
<comment type="caution">
    <text evidence="7">The sequence shown here is derived from an EMBL/GenBank/DDBJ whole genome shotgun (WGS) entry which is preliminary data.</text>
</comment>
<organism evidence="7">
    <name type="scientific">mine drainage metagenome</name>
    <dbReference type="NCBI Taxonomy" id="410659"/>
    <lineage>
        <taxon>unclassified sequences</taxon>
        <taxon>metagenomes</taxon>
        <taxon>ecological metagenomes</taxon>
    </lineage>
</organism>
<protein>
    <recommendedName>
        <fullName evidence="5">5,6,7,8-tetrahydromethanopterin hydro-lyase</fullName>
        <ecNumber evidence="4">4.2.1.147</ecNumber>
    </recommendedName>
</protein>
<dbReference type="AlphaFoldDB" id="A0A1J5R5U5"/>
<evidence type="ECO:0000259" key="6">
    <source>
        <dbReference type="Pfam" id="PF08714"/>
    </source>
</evidence>
<dbReference type="NCBIfam" id="TIGR03126">
    <property type="entry name" value="one_C_fae"/>
    <property type="match status" value="1"/>
</dbReference>
<evidence type="ECO:0000256" key="2">
    <source>
        <dbReference type="ARBA" id="ARBA00052457"/>
    </source>
</evidence>
<dbReference type="Pfam" id="PF08714">
    <property type="entry name" value="Fae"/>
    <property type="match status" value="1"/>
</dbReference>
<dbReference type="EMBL" id="MLJW01000423">
    <property type="protein sequence ID" value="OIQ87415.1"/>
    <property type="molecule type" value="Genomic_DNA"/>
</dbReference>
<dbReference type="InterPro" id="IPR020568">
    <property type="entry name" value="Ribosomal_Su5_D2-typ_SF"/>
</dbReference>
<feature type="domain" description="Formaldehyde-activating enzyme" evidence="6">
    <location>
        <begin position="11"/>
        <end position="168"/>
    </location>
</feature>
<sequence>METLKINKVLVGEALVGEGNEVAHIDLIIGPRGSGAETAFCIALTNQKRGDNALLSLVAPNLMTKPPTVMFNKVDIKNAKQAVQMFGPAQSGVAAAVADSVKEGVIPLAEANDLFICVGVFIHWDAEDSTKIQDWNYEATKLALKRAVAGLPLPAEVVAQEKVVHHPLAAHDYKKGGY</sequence>
<evidence type="ECO:0000313" key="7">
    <source>
        <dbReference type="EMBL" id="OIQ87415.1"/>
    </source>
</evidence>
<comment type="similarity">
    <text evidence="3">Belongs to the formaldehyde-activating enzyme family.</text>
</comment>
<evidence type="ECO:0000256" key="4">
    <source>
        <dbReference type="ARBA" id="ARBA00067042"/>
    </source>
</evidence>
<dbReference type="EC" id="4.2.1.147" evidence="4"/>
<accession>A0A1J5R5U5</accession>
<keyword evidence="1 7" id="KW-0456">Lyase</keyword>
<evidence type="ECO:0000256" key="5">
    <source>
        <dbReference type="ARBA" id="ARBA00072885"/>
    </source>
</evidence>
<dbReference type="GO" id="GO:0016840">
    <property type="term" value="F:carbon-nitrogen lyase activity"/>
    <property type="evidence" value="ECO:0007669"/>
    <property type="project" value="InterPro"/>
</dbReference>
<dbReference type="FunFam" id="3.30.230.60:FF:000001">
    <property type="entry name" value="5,6,7,8-tetrahydromethanopterin hydro-lyase"/>
    <property type="match status" value="1"/>
</dbReference>
<proteinExistence type="inferred from homology"/>
<dbReference type="GO" id="GO:0016051">
    <property type="term" value="P:carbohydrate biosynthetic process"/>
    <property type="evidence" value="ECO:0007669"/>
    <property type="project" value="InterPro"/>
</dbReference>
<comment type="catalytic activity">
    <reaction evidence="2">
        <text>5,6,7,8-tetrahydromethanopterin + formaldehyde = 5,10-methylenetetrahydromethanopterin + H2O</text>
        <dbReference type="Rhea" id="RHEA:24678"/>
        <dbReference type="ChEBI" id="CHEBI:15377"/>
        <dbReference type="ChEBI" id="CHEBI:16842"/>
        <dbReference type="ChEBI" id="CHEBI:57818"/>
        <dbReference type="ChEBI" id="CHEBI:58103"/>
        <dbReference type="EC" id="4.2.1.147"/>
    </reaction>
</comment>
<name>A0A1J5R5U5_9ZZZZ</name>
<dbReference type="Gene3D" id="3.30.230.60">
    <property type="entry name" value="Formaldehyde-activating enzyme"/>
    <property type="match status" value="1"/>
</dbReference>
<dbReference type="SUPFAM" id="SSF54211">
    <property type="entry name" value="Ribosomal protein S5 domain 2-like"/>
    <property type="match status" value="1"/>
</dbReference>
<dbReference type="InterPro" id="IPR037075">
    <property type="entry name" value="HCHO-activating_enzyme_sf"/>
</dbReference>